<dbReference type="RefSeq" id="WP_013656633.1">
    <property type="nucleotide sequence ID" value="NC_015275.1"/>
</dbReference>
<comment type="catalytic activity">
    <reaction evidence="11">
        <text>L-homoserine + NADP(+) = L-aspartate 4-semialdehyde + NADPH + H(+)</text>
        <dbReference type="Rhea" id="RHEA:15761"/>
        <dbReference type="ChEBI" id="CHEBI:15378"/>
        <dbReference type="ChEBI" id="CHEBI:57476"/>
        <dbReference type="ChEBI" id="CHEBI:57783"/>
        <dbReference type="ChEBI" id="CHEBI:58349"/>
        <dbReference type="ChEBI" id="CHEBI:537519"/>
        <dbReference type="EC" id="1.1.1.3"/>
    </reaction>
    <physiologicalReaction direction="right-to-left" evidence="11">
        <dbReference type="Rhea" id="RHEA:15763"/>
    </physiologicalReaction>
</comment>
<keyword evidence="19" id="KW-1185">Reference proteome</keyword>
<dbReference type="InterPro" id="IPR019811">
    <property type="entry name" value="HDH_CS"/>
</dbReference>
<dbReference type="GO" id="GO:0004412">
    <property type="term" value="F:homoserine dehydrogenase activity"/>
    <property type="evidence" value="ECO:0007669"/>
    <property type="project" value="UniProtKB-EC"/>
</dbReference>
<dbReference type="NCBIfam" id="NF004976">
    <property type="entry name" value="PRK06349.1"/>
    <property type="match status" value="1"/>
</dbReference>
<dbReference type="FunFam" id="3.30.360.10:FF:000005">
    <property type="entry name" value="Homoserine dehydrogenase"/>
    <property type="match status" value="1"/>
</dbReference>
<dbReference type="Pfam" id="PF00742">
    <property type="entry name" value="Homoserine_dh"/>
    <property type="match status" value="1"/>
</dbReference>
<dbReference type="GO" id="GO:0009088">
    <property type="term" value="P:threonine biosynthetic process"/>
    <property type="evidence" value="ECO:0007669"/>
    <property type="project" value="UniProtKB-UniPathway"/>
</dbReference>
<dbReference type="GO" id="GO:0009086">
    <property type="term" value="P:methionine biosynthetic process"/>
    <property type="evidence" value="ECO:0007669"/>
    <property type="project" value="UniProtKB-KW"/>
</dbReference>
<evidence type="ECO:0000256" key="5">
    <source>
        <dbReference type="ARBA" id="ARBA00013376"/>
    </source>
</evidence>
<dbReference type="PANTHER" id="PTHR43331">
    <property type="entry name" value="HOMOSERINE DEHYDROGENASE"/>
    <property type="match status" value="1"/>
</dbReference>
<dbReference type="InterPro" id="IPR005106">
    <property type="entry name" value="Asp/hSer_DH_NAD-bd"/>
</dbReference>
<dbReference type="EMBL" id="CP002582">
    <property type="protein sequence ID" value="ADZ83335.1"/>
    <property type="molecule type" value="Genomic_DNA"/>
</dbReference>
<feature type="binding site" evidence="13">
    <location>
        <position position="184"/>
    </location>
    <ligand>
        <name>L-homoserine</name>
        <dbReference type="ChEBI" id="CHEBI:57476"/>
    </ligand>
</feature>
<dbReference type="GO" id="GO:0050661">
    <property type="term" value="F:NADP binding"/>
    <property type="evidence" value="ECO:0007669"/>
    <property type="project" value="InterPro"/>
</dbReference>
<comment type="similarity">
    <text evidence="3 15">Belongs to the homoserine dehydrogenase family.</text>
</comment>
<feature type="domain" description="Aspartate/homoserine dehydrogenase NAD-binding" evidence="17">
    <location>
        <begin position="7"/>
        <end position="123"/>
    </location>
</feature>
<feature type="binding site" evidence="13">
    <location>
        <position position="99"/>
    </location>
    <ligand>
        <name>NADPH</name>
        <dbReference type="ChEBI" id="CHEBI:57783"/>
    </ligand>
</feature>
<evidence type="ECO:0000256" key="2">
    <source>
        <dbReference type="ARBA" id="ARBA00005062"/>
    </source>
</evidence>
<dbReference type="PROSITE" id="PS01042">
    <property type="entry name" value="HOMOSER_DHGENASE"/>
    <property type="match status" value="1"/>
</dbReference>
<feature type="domain" description="Homoserine dehydrogenase catalytic" evidence="16">
    <location>
        <begin position="131"/>
        <end position="309"/>
    </location>
</feature>
<dbReference type="InterPro" id="IPR036291">
    <property type="entry name" value="NAD(P)-bd_dom_sf"/>
</dbReference>
<evidence type="ECO:0000256" key="1">
    <source>
        <dbReference type="ARBA" id="ARBA00005056"/>
    </source>
</evidence>
<proteinExistence type="inferred from homology"/>
<dbReference type="AlphaFoldDB" id="F2JKT2"/>
<evidence type="ECO:0000256" key="15">
    <source>
        <dbReference type="RuleBase" id="RU004171"/>
    </source>
</evidence>
<dbReference type="STRING" id="642492.Clole_1610"/>
<name>F2JKT2_CELLD</name>
<evidence type="ECO:0000256" key="4">
    <source>
        <dbReference type="ARBA" id="ARBA00013213"/>
    </source>
</evidence>
<evidence type="ECO:0000256" key="12">
    <source>
        <dbReference type="PIRSR" id="PIRSR000098-1"/>
    </source>
</evidence>
<accession>F2JKT2</accession>
<evidence type="ECO:0000256" key="9">
    <source>
        <dbReference type="ARBA" id="ARBA00023053"/>
    </source>
</evidence>
<dbReference type="SUPFAM" id="SSF55347">
    <property type="entry name" value="Glyceraldehyde-3-phosphate dehydrogenase-like, C-terminal domain"/>
    <property type="match status" value="1"/>
</dbReference>
<evidence type="ECO:0000256" key="11">
    <source>
        <dbReference type="ARBA" id="ARBA00048841"/>
    </source>
</evidence>
<dbReference type="Pfam" id="PF03447">
    <property type="entry name" value="NAD_binding_3"/>
    <property type="match status" value="1"/>
</dbReference>
<dbReference type="PANTHER" id="PTHR43331:SF1">
    <property type="entry name" value="HOMOSERINE DEHYDROGENASE"/>
    <property type="match status" value="1"/>
</dbReference>
<keyword evidence="8 14" id="KW-0560">Oxidoreductase</keyword>
<organism evidence="18 19">
    <name type="scientific">Cellulosilyticum lentocellum (strain ATCC 49066 / DSM 5427 / NCIMB 11756 / RHM5)</name>
    <name type="common">Clostridium lentocellum</name>
    <dbReference type="NCBI Taxonomy" id="642492"/>
    <lineage>
        <taxon>Bacteria</taxon>
        <taxon>Bacillati</taxon>
        <taxon>Bacillota</taxon>
        <taxon>Clostridia</taxon>
        <taxon>Lachnospirales</taxon>
        <taxon>Cellulosilyticaceae</taxon>
        <taxon>Cellulosilyticum</taxon>
    </lineage>
</organism>
<dbReference type="EC" id="1.1.1.3" evidence="4 14"/>
<reference evidence="18 19" key="1">
    <citation type="journal article" date="2011" name="J. Bacteriol.">
        <title>Complete genome sequence of the cellulose-degrading bacterium Cellulosilyticum lentocellum.</title>
        <authorList>
            <consortium name="US DOE Joint Genome Institute"/>
            <person name="Miller D.A."/>
            <person name="Suen G."/>
            <person name="Bruce D."/>
            <person name="Copeland A."/>
            <person name="Cheng J.F."/>
            <person name="Detter C."/>
            <person name="Goodwin L.A."/>
            <person name="Han C.S."/>
            <person name="Hauser L.J."/>
            <person name="Land M.L."/>
            <person name="Lapidus A."/>
            <person name="Lucas S."/>
            <person name="Meincke L."/>
            <person name="Pitluck S."/>
            <person name="Tapia R."/>
            <person name="Teshima H."/>
            <person name="Woyke T."/>
            <person name="Fox B.G."/>
            <person name="Angert E.R."/>
            <person name="Currie C.R."/>
        </authorList>
    </citation>
    <scope>NUCLEOTIDE SEQUENCE [LARGE SCALE GENOMIC DNA]</scope>
    <source>
        <strain evidence="19">ATCC 49066 / DSM 5427 / NCIMB 11756 / RHM5</strain>
    </source>
</reference>
<feature type="active site" description="Proton donor" evidence="12">
    <location>
        <position position="199"/>
    </location>
</feature>
<feature type="binding site" evidence="13">
    <location>
        <begin position="6"/>
        <end position="13"/>
    </location>
    <ligand>
        <name>NADP(+)</name>
        <dbReference type="ChEBI" id="CHEBI:58349"/>
    </ligand>
</feature>
<evidence type="ECO:0000259" key="16">
    <source>
        <dbReference type="Pfam" id="PF00742"/>
    </source>
</evidence>
<evidence type="ECO:0000313" key="19">
    <source>
        <dbReference type="Proteomes" id="UP000008467"/>
    </source>
</evidence>
<dbReference type="Gene3D" id="3.30.360.10">
    <property type="entry name" value="Dihydrodipicolinate Reductase, domain 2"/>
    <property type="match status" value="1"/>
</dbReference>
<dbReference type="InterPro" id="IPR016204">
    <property type="entry name" value="HDH"/>
</dbReference>
<evidence type="ECO:0000313" key="18">
    <source>
        <dbReference type="EMBL" id="ADZ83335.1"/>
    </source>
</evidence>
<comment type="pathway">
    <text evidence="1 14">Amino-acid biosynthesis; L-threonine biosynthesis; L-threonine from L-aspartate: step 3/5.</text>
</comment>
<keyword evidence="13 14" id="KW-0521">NADP</keyword>
<evidence type="ECO:0000256" key="10">
    <source>
        <dbReference type="ARBA" id="ARBA00023167"/>
    </source>
</evidence>
<dbReference type="eggNOG" id="COG0460">
    <property type="taxonomic scope" value="Bacteria"/>
</dbReference>
<keyword evidence="6 14" id="KW-0028">Amino-acid biosynthesis</keyword>
<dbReference type="Proteomes" id="UP000008467">
    <property type="component" value="Chromosome"/>
</dbReference>
<evidence type="ECO:0000256" key="6">
    <source>
        <dbReference type="ARBA" id="ARBA00022605"/>
    </source>
</evidence>
<evidence type="ECO:0000256" key="13">
    <source>
        <dbReference type="PIRSR" id="PIRSR000098-2"/>
    </source>
</evidence>
<dbReference type="KEGG" id="cle:Clole_1610"/>
<dbReference type="Gene3D" id="3.40.50.720">
    <property type="entry name" value="NAD(P)-binding Rossmann-like Domain"/>
    <property type="match status" value="1"/>
</dbReference>
<protein>
    <recommendedName>
        <fullName evidence="5 14">Homoserine dehydrogenase</fullName>
        <ecNumber evidence="4 14">1.1.1.3</ecNumber>
    </recommendedName>
</protein>
<dbReference type="HOGENOM" id="CLU_009116_1_0_9"/>
<gene>
    <name evidence="18" type="ordered locus">Clole_1610</name>
</gene>
<dbReference type="UniPathway" id="UPA00051">
    <property type="reaction ID" value="UER00465"/>
</dbReference>
<keyword evidence="10 14" id="KW-0486">Methionine biosynthesis</keyword>
<dbReference type="SUPFAM" id="SSF51735">
    <property type="entry name" value="NAD(P)-binding Rossmann-fold domains"/>
    <property type="match status" value="1"/>
</dbReference>
<evidence type="ECO:0000256" key="8">
    <source>
        <dbReference type="ARBA" id="ARBA00023002"/>
    </source>
</evidence>
<keyword evidence="9" id="KW-0915">Sodium</keyword>
<evidence type="ECO:0000256" key="14">
    <source>
        <dbReference type="RuleBase" id="RU000579"/>
    </source>
</evidence>
<evidence type="ECO:0000256" key="7">
    <source>
        <dbReference type="ARBA" id="ARBA00022697"/>
    </source>
</evidence>
<dbReference type="Gene3D" id="3.30.70.260">
    <property type="match status" value="1"/>
</dbReference>
<comment type="pathway">
    <text evidence="2 14">Amino-acid biosynthesis; L-methionine biosynthesis via de novo pathway; L-homoserine from L-aspartate: step 3/3.</text>
</comment>
<dbReference type="UniPathway" id="UPA00050">
    <property type="reaction ID" value="UER00063"/>
</dbReference>
<sequence length="404" mass="44405">MKIALLGYGTVGSGVVEVINSNKESIEKRAGKAIDIKYVLDLREFPGEAINELIVHDFSTILEDDEIEIVAEAMGGVEPAYTFAKSSLLKGKSYVTSNKELVALHGAELLEIARKNKVNFLFEASVGGGIPIIRPLNQSLTADEIYEITGILNGTTNFILTKMKNEGRSFESVLKEAQELGYAEKNPAADVEGYDACRKIAILASLAFGEHVSFEDIPTEGITQISSEDMIYAEKMNYVIKLLATCQKQDGSVFARVSPMMISKEHPLAMVNDVFNAIFVKGNVIGDVMFYGKGAGKLPTASAVVADIVDAAKHSGTNIITFWSREKIDLKDKDEVKVSYFIRVQDEDGLAENKVKEAFKEIQPVEALSREYAFITEVMTEGEFAKRLGKLSDLTIMSKVRTEK</sequence>
<dbReference type="InterPro" id="IPR001342">
    <property type="entry name" value="HDH_cat"/>
</dbReference>
<dbReference type="PIRSF" id="PIRSF000098">
    <property type="entry name" value="Homoser_dehydrog"/>
    <property type="match status" value="1"/>
</dbReference>
<evidence type="ECO:0000259" key="17">
    <source>
        <dbReference type="Pfam" id="PF03447"/>
    </source>
</evidence>
<evidence type="ECO:0000256" key="3">
    <source>
        <dbReference type="ARBA" id="ARBA00006753"/>
    </source>
</evidence>
<keyword evidence="7 14" id="KW-0791">Threonine biosynthesis</keyword>